<comment type="function">
    <text evidence="8">Ferredoxins are iron-sulfur proteins that transfer electrons in a wide variety of metabolic reactions.</text>
</comment>
<dbReference type="PRINTS" id="PR00354">
    <property type="entry name" value="7FE8SFRDOXIN"/>
</dbReference>
<keyword evidence="7 8" id="KW-0411">Iron-sulfur</keyword>
<accession>A0A1M6Y213</accession>
<dbReference type="PROSITE" id="PS00198">
    <property type="entry name" value="4FE4S_FER_1"/>
    <property type="match status" value="1"/>
</dbReference>
<keyword evidence="2 8" id="KW-0813">Transport</keyword>
<evidence type="ECO:0000256" key="3">
    <source>
        <dbReference type="ARBA" id="ARBA00022485"/>
    </source>
</evidence>
<keyword evidence="5 8" id="KW-0249">Electron transport</keyword>
<comment type="cofactor">
    <cofactor evidence="1 8">
        <name>[4Fe-4S] cluster</name>
        <dbReference type="ChEBI" id="CHEBI:49883"/>
    </cofactor>
</comment>
<dbReference type="EMBL" id="FRAP01000018">
    <property type="protein sequence ID" value="SHL12149.1"/>
    <property type="molecule type" value="Genomic_DNA"/>
</dbReference>
<feature type="domain" description="4Fe-4S ferredoxin-type" evidence="9">
    <location>
        <begin position="31"/>
        <end position="60"/>
    </location>
</feature>
<keyword evidence="3 8" id="KW-0004">4Fe-4S</keyword>
<proteinExistence type="predicted"/>
<dbReference type="PROSITE" id="PS51379">
    <property type="entry name" value="4FE4S_FER_2"/>
    <property type="match status" value="1"/>
</dbReference>
<dbReference type="Proteomes" id="UP000184363">
    <property type="component" value="Unassembled WGS sequence"/>
</dbReference>
<dbReference type="GO" id="GO:0051539">
    <property type="term" value="F:4 iron, 4 sulfur cluster binding"/>
    <property type="evidence" value="ECO:0007669"/>
    <property type="project" value="UniProtKB-UniRule"/>
</dbReference>
<evidence type="ECO:0000256" key="1">
    <source>
        <dbReference type="ARBA" id="ARBA00001966"/>
    </source>
</evidence>
<evidence type="ECO:0000313" key="11">
    <source>
        <dbReference type="Proteomes" id="UP000184363"/>
    </source>
</evidence>
<organism evidence="10 11">
    <name type="scientific">Pseudonocardia thermophila</name>
    <dbReference type="NCBI Taxonomy" id="1848"/>
    <lineage>
        <taxon>Bacteria</taxon>
        <taxon>Bacillati</taxon>
        <taxon>Actinomycetota</taxon>
        <taxon>Actinomycetes</taxon>
        <taxon>Pseudonocardiales</taxon>
        <taxon>Pseudonocardiaceae</taxon>
        <taxon>Pseudonocardia</taxon>
    </lineage>
</organism>
<sequence>MTYVITDACVDRTDRTCLDHCPVDCIRPGERMLYIDPDACIDCGACEQVCPQDAIFFAAELPQDRQVFLQVNAEFHEGVRQRGDHPHVAALPRRN</sequence>
<dbReference type="InterPro" id="IPR050294">
    <property type="entry name" value="RnfB_subfamily"/>
</dbReference>
<evidence type="ECO:0000256" key="2">
    <source>
        <dbReference type="ARBA" id="ARBA00022448"/>
    </source>
</evidence>
<dbReference type="RefSeq" id="WP_073459089.1">
    <property type="nucleotide sequence ID" value="NZ_FRAP01000018.1"/>
</dbReference>
<comment type="cofactor">
    <cofactor evidence="8">
        <name>[3Fe-4S] cluster</name>
        <dbReference type="ChEBI" id="CHEBI:21137"/>
    </cofactor>
    <text evidence="8">Binds 1 [3Fe-4S] cluster.</text>
</comment>
<evidence type="ECO:0000256" key="7">
    <source>
        <dbReference type="ARBA" id="ARBA00023014"/>
    </source>
</evidence>
<dbReference type="GO" id="GO:0046872">
    <property type="term" value="F:metal ion binding"/>
    <property type="evidence" value="ECO:0007669"/>
    <property type="project" value="UniProtKB-UniRule"/>
</dbReference>
<evidence type="ECO:0000259" key="9">
    <source>
        <dbReference type="PROSITE" id="PS51379"/>
    </source>
</evidence>
<dbReference type="InterPro" id="IPR000813">
    <property type="entry name" value="7Fe_ferredoxin"/>
</dbReference>
<dbReference type="SUPFAM" id="SSF54862">
    <property type="entry name" value="4Fe-4S ferredoxins"/>
    <property type="match status" value="1"/>
</dbReference>
<dbReference type="GO" id="GO:0009055">
    <property type="term" value="F:electron transfer activity"/>
    <property type="evidence" value="ECO:0007669"/>
    <property type="project" value="UniProtKB-UniRule"/>
</dbReference>
<dbReference type="Gene3D" id="3.30.70.20">
    <property type="match status" value="1"/>
</dbReference>
<dbReference type="InterPro" id="IPR017900">
    <property type="entry name" value="4Fe4S_Fe_S_CS"/>
</dbReference>
<name>A0A1M6Y213_PSETH</name>
<dbReference type="InterPro" id="IPR017896">
    <property type="entry name" value="4Fe4S_Fe-S-bd"/>
</dbReference>
<evidence type="ECO:0000313" key="10">
    <source>
        <dbReference type="EMBL" id="SHL12149.1"/>
    </source>
</evidence>
<dbReference type="Pfam" id="PF00037">
    <property type="entry name" value="Fer4"/>
    <property type="match status" value="1"/>
</dbReference>
<gene>
    <name evidence="10" type="ORF">SAMN05443637_118137</name>
</gene>
<reference evidence="10 11" key="1">
    <citation type="submission" date="2016-11" db="EMBL/GenBank/DDBJ databases">
        <authorList>
            <person name="Jaros S."/>
            <person name="Januszkiewicz K."/>
            <person name="Wedrychowicz H."/>
        </authorList>
    </citation>
    <scope>NUCLEOTIDE SEQUENCE [LARGE SCALE GENOMIC DNA]</scope>
    <source>
        <strain evidence="10 11">DSM 43832</strain>
    </source>
</reference>
<keyword evidence="6 8" id="KW-0408">Iron</keyword>
<dbReference type="PANTHER" id="PTHR42859">
    <property type="entry name" value="OXIDOREDUCTASE"/>
    <property type="match status" value="1"/>
</dbReference>
<evidence type="ECO:0000256" key="4">
    <source>
        <dbReference type="ARBA" id="ARBA00022723"/>
    </source>
</evidence>
<dbReference type="GO" id="GO:0051538">
    <property type="term" value="F:3 iron, 4 sulfur cluster binding"/>
    <property type="evidence" value="ECO:0007669"/>
    <property type="project" value="UniProtKB-UniRule"/>
</dbReference>
<dbReference type="AlphaFoldDB" id="A0A1M6Y213"/>
<keyword evidence="8" id="KW-0003">3Fe-4S</keyword>
<evidence type="ECO:0000256" key="5">
    <source>
        <dbReference type="ARBA" id="ARBA00022982"/>
    </source>
</evidence>
<evidence type="ECO:0000256" key="8">
    <source>
        <dbReference type="RuleBase" id="RU365098"/>
    </source>
</evidence>
<protein>
    <recommendedName>
        <fullName evidence="8">Ferredoxin</fullName>
    </recommendedName>
</protein>
<evidence type="ECO:0000256" key="6">
    <source>
        <dbReference type="ARBA" id="ARBA00023004"/>
    </source>
</evidence>
<keyword evidence="11" id="KW-1185">Reference proteome</keyword>
<dbReference type="PANTHER" id="PTHR42859:SF2">
    <property type="entry name" value="FERREDOXIN"/>
    <property type="match status" value="1"/>
</dbReference>
<dbReference type="OrthoDB" id="9803397at2"/>
<dbReference type="STRING" id="1848.SAMN05443637_118137"/>
<keyword evidence="4 8" id="KW-0479">Metal-binding</keyword>